<proteinExistence type="predicted"/>
<evidence type="ECO:0000313" key="2">
    <source>
        <dbReference type="Proteomes" id="UP000637788"/>
    </source>
</evidence>
<reference evidence="1" key="2">
    <citation type="submission" date="2020-09" db="EMBL/GenBank/DDBJ databases">
        <authorList>
            <person name="Sun Q."/>
            <person name="Ohkuma M."/>
        </authorList>
    </citation>
    <scope>NUCLEOTIDE SEQUENCE</scope>
    <source>
        <strain evidence="1">JCM 3035</strain>
    </source>
</reference>
<dbReference type="AlphaFoldDB" id="A0A917VGU8"/>
<accession>A0A917VGU8</accession>
<dbReference type="Proteomes" id="UP000637788">
    <property type="component" value="Unassembled WGS sequence"/>
</dbReference>
<organism evidence="1 2">
    <name type="scientific">Streptomyces flaveus</name>
    <dbReference type="NCBI Taxonomy" id="66370"/>
    <lineage>
        <taxon>Bacteria</taxon>
        <taxon>Bacillati</taxon>
        <taxon>Actinomycetota</taxon>
        <taxon>Actinomycetes</taxon>
        <taxon>Kitasatosporales</taxon>
        <taxon>Streptomycetaceae</taxon>
        <taxon>Streptomyces</taxon>
        <taxon>Streptomyces aurantiacus group</taxon>
    </lineage>
</organism>
<name>A0A917VGU8_9ACTN</name>
<comment type="caution">
    <text evidence="1">The sequence shown here is derived from an EMBL/GenBank/DDBJ whole genome shotgun (WGS) entry which is preliminary data.</text>
</comment>
<keyword evidence="2" id="KW-1185">Reference proteome</keyword>
<evidence type="ECO:0000313" key="1">
    <source>
        <dbReference type="EMBL" id="GGK76681.1"/>
    </source>
</evidence>
<protein>
    <submittedName>
        <fullName evidence="1">Uncharacterized protein</fullName>
    </submittedName>
</protein>
<reference evidence="1" key="1">
    <citation type="journal article" date="2014" name="Int. J. Syst. Evol. Microbiol.">
        <title>Complete genome sequence of Corynebacterium casei LMG S-19264T (=DSM 44701T), isolated from a smear-ripened cheese.</title>
        <authorList>
            <consortium name="US DOE Joint Genome Institute (JGI-PGF)"/>
            <person name="Walter F."/>
            <person name="Albersmeier A."/>
            <person name="Kalinowski J."/>
            <person name="Ruckert C."/>
        </authorList>
    </citation>
    <scope>NUCLEOTIDE SEQUENCE</scope>
    <source>
        <strain evidence="1">JCM 3035</strain>
    </source>
</reference>
<dbReference type="EMBL" id="BMPQ01000009">
    <property type="protein sequence ID" value="GGK76681.1"/>
    <property type="molecule type" value="Genomic_DNA"/>
</dbReference>
<gene>
    <name evidence="1" type="ORF">GCM10010094_42350</name>
</gene>
<sequence>MPDGTAVAADMVVMEAWARALWPWATNPRQITSAASSTPTAGQSAAIRVVHRSPRAVCCVRLPITVDIRRLLGASRRLCPDAQ</sequence>